<keyword evidence="2" id="KW-0812">Transmembrane</keyword>
<keyword evidence="2" id="KW-1133">Transmembrane helix</keyword>
<dbReference type="Pfam" id="PF07331">
    <property type="entry name" value="TctB"/>
    <property type="match status" value="1"/>
</dbReference>
<dbReference type="InterPro" id="IPR009936">
    <property type="entry name" value="DUF1468"/>
</dbReference>
<dbReference type="RefSeq" id="WP_208878699.1">
    <property type="nucleotide sequence ID" value="NZ_CP031320.1"/>
</dbReference>
<evidence type="ECO:0000256" key="1">
    <source>
        <dbReference type="SAM" id="MobiDB-lite"/>
    </source>
</evidence>
<dbReference type="KEGG" id="sarm:DVA86_14535"/>
<feature type="domain" description="DUF1468" evidence="3">
    <location>
        <begin position="58"/>
        <end position="206"/>
    </location>
</feature>
<evidence type="ECO:0000313" key="5">
    <source>
        <dbReference type="Proteomes" id="UP000254425"/>
    </source>
</evidence>
<keyword evidence="2" id="KW-0472">Membrane</keyword>
<dbReference type="Proteomes" id="UP000254425">
    <property type="component" value="Chromosome"/>
</dbReference>
<feature type="compositionally biased region" description="Pro residues" evidence="1">
    <location>
        <begin position="30"/>
        <end position="49"/>
    </location>
</feature>
<feature type="transmembrane region" description="Helical" evidence="2">
    <location>
        <begin position="140"/>
        <end position="167"/>
    </location>
</feature>
<evidence type="ECO:0000313" key="4">
    <source>
        <dbReference type="EMBL" id="AXK33692.1"/>
    </source>
</evidence>
<evidence type="ECO:0000259" key="3">
    <source>
        <dbReference type="Pfam" id="PF07331"/>
    </source>
</evidence>
<feature type="transmembrane region" description="Helical" evidence="2">
    <location>
        <begin position="87"/>
        <end position="108"/>
    </location>
</feature>
<dbReference type="AlphaFoldDB" id="A0A345XPX6"/>
<proteinExistence type="predicted"/>
<feature type="region of interest" description="Disordered" evidence="1">
    <location>
        <begin position="1"/>
        <end position="51"/>
    </location>
</feature>
<reference evidence="4 5" key="1">
    <citation type="submission" date="2018-07" db="EMBL/GenBank/DDBJ databases">
        <title>Draft genome of the type strain Streptomyces armeniacus ATCC 15676.</title>
        <authorList>
            <person name="Labana P."/>
            <person name="Gosse J.T."/>
            <person name="Boddy C.N."/>
        </authorList>
    </citation>
    <scope>NUCLEOTIDE SEQUENCE [LARGE SCALE GENOMIC DNA]</scope>
    <source>
        <strain evidence="4 5">ATCC 15676</strain>
    </source>
</reference>
<organism evidence="4 5">
    <name type="scientific">Streptomyces armeniacus</name>
    <dbReference type="NCBI Taxonomy" id="83291"/>
    <lineage>
        <taxon>Bacteria</taxon>
        <taxon>Bacillati</taxon>
        <taxon>Actinomycetota</taxon>
        <taxon>Actinomycetes</taxon>
        <taxon>Kitasatosporales</taxon>
        <taxon>Streptomycetaceae</taxon>
        <taxon>Streptomyces</taxon>
    </lineage>
</organism>
<sequence length="214" mass="21098">MNRSANSRAAGAVGGSPTAPRSGAPEPEPEPGPEPGPSAQPVPESPPGPSRTVRTVLAALLTLGGVAYGAEALRLGTGNAARPGPGLFPLLIGVILTVSGAALVVQTLRGRLVAASDAGGSDADPVGSDTLGGSPPRVRLLTVVGALTCYVVGVGWVGHLITATVVTVLATRLLGGRKWWACAAVGIVAGVVTELVFGNLLGVPLPAGLYGTNL</sequence>
<accession>A0A345XPX6</accession>
<gene>
    <name evidence="4" type="ORF">DVA86_14535</name>
</gene>
<protein>
    <submittedName>
        <fullName evidence="4">Tripartite tricarboxylate transporter TctB family protein</fullName>
    </submittedName>
</protein>
<dbReference type="EMBL" id="CP031320">
    <property type="protein sequence ID" value="AXK33692.1"/>
    <property type="molecule type" value="Genomic_DNA"/>
</dbReference>
<name>A0A345XPX6_9ACTN</name>
<evidence type="ECO:0000256" key="2">
    <source>
        <dbReference type="SAM" id="Phobius"/>
    </source>
</evidence>
<keyword evidence="5" id="KW-1185">Reference proteome</keyword>
<feature type="transmembrane region" description="Helical" evidence="2">
    <location>
        <begin position="179"/>
        <end position="201"/>
    </location>
</feature>